<accession>A0ABR3A602</accession>
<feature type="transmembrane region" description="Helical" evidence="2">
    <location>
        <begin position="41"/>
        <end position="63"/>
    </location>
</feature>
<keyword evidence="2" id="KW-1133">Transmembrane helix</keyword>
<name>A0ABR3A602_9AGAR</name>
<gene>
    <name evidence="3" type="ORF">AAF712_004105</name>
</gene>
<keyword evidence="4" id="KW-1185">Reference proteome</keyword>
<comment type="caution">
    <text evidence="3">The sequence shown here is derived from an EMBL/GenBank/DDBJ whole genome shotgun (WGS) entry which is preliminary data.</text>
</comment>
<keyword evidence="2" id="KW-0472">Membrane</keyword>
<proteinExistence type="predicted"/>
<evidence type="ECO:0000313" key="3">
    <source>
        <dbReference type="EMBL" id="KAL0068776.1"/>
    </source>
</evidence>
<reference evidence="3 4" key="1">
    <citation type="submission" date="2024-05" db="EMBL/GenBank/DDBJ databases">
        <title>A draft genome resource for the thread blight pathogen Marasmius tenuissimus strain MS-2.</title>
        <authorList>
            <person name="Yulfo-Soto G.E."/>
            <person name="Baruah I.K."/>
            <person name="Amoako-Attah I."/>
            <person name="Bukari Y."/>
            <person name="Meinhardt L.W."/>
            <person name="Bailey B.A."/>
            <person name="Cohen S.P."/>
        </authorList>
    </citation>
    <scope>NUCLEOTIDE SEQUENCE [LARGE SCALE GENOMIC DNA]</scope>
    <source>
        <strain evidence="3 4">MS-2</strain>
    </source>
</reference>
<evidence type="ECO:0000256" key="2">
    <source>
        <dbReference type="SAM" id="Phobius"/>
    </source>
</evidence>
<sequence>MFLARSPNPDARLDPTPVFHVHAVSSSEAASLNGQKAKTPIIAGVVCGVVMGLAWIIGLFIYIRKRRRHKLRKRAAEAEGKNLEEMKAAKGSEPPEKIIIPRTLQFVVSTALHSYLVVLADPAVLLGHGKPGDYVLPEPDHEKGDTHPRPSLQGHESEPGLPVHRHDFAPASASEPTVPLARPKTNG</sequence>
<evidence type="ECO:0000313" key="4">
    <source>
        <dbReference type="Proteomes" id="UP001437256"/>
    </source>
</evidence>
<feature type="region of interest" description="Disordered" evidence="1">
    <location>
        <begin position="134"/>
        <end position="187"/>
    </location>
</feature>
<feature type="compositionally biased region" description="Basic and acidic residues" evidence="1">
    <location>
        <begin position="138"/>
        <end position="148"/>
    </location>
</feature>
<organism evidence="3 4">
    <name type="scientific">Marasmius tenuissimus</name>
    <dbReference type="NCBI Taxonomy" id="585030"/>
    <lineage>
        <taxon>Eukaryota</taxon>
        <taxon>Fungi</taxon>
        <taxon>Dikarya</taxon>
        <taxon>Basidiomycota</taxon>
        <taxon>Agaricomycotina</taxon>
        <taxon>Agaricomycetes</taxon>
        <taxon>Agaricomycetidae</taxon>
        <taxon>Agaricales</taxon>
        <taxon>Marasmiineae</taxon>
        <taxon>Marasmiaceae</taxon>
        <taxon>Marasmius</taxon>
    </lineage>
</organism>
<evidence type="ECO:0000256" key="1">
    <source>
        <dbReference type="SAM" id="MobiDB-lite"/>
    </source>
</evidence>
<dbReference type="Proteomes" id="UP001437256">
    <property type="component" value="Unassembled WGS sequence"/>
</dbReference>
<protein>
    <submittedName>
        <fullName evidence="3">Uncharacterized protein</fullName>
    </submittedName>
</protein>
<keyword evidence="2" id="KW-0812">Transmembrane</keyword>
<dbReference type="EMBL" id="JBBXMP010000016">
    <property type="protein sequence ID" value="KAL0068776.1"/>
    <property type="molecule type" value="Genomic_DNA"/>
</dbReference>